<feature type="compositionally biased region" description="Low complexity" evidence="5">
    <location>
        <begin position="15"/>
        <end position="26"/>
    </location>
</feature>
<keyword evidence="3" id="KW-0862">Zinc</keyword>
<keyword evidence="1" id="KW-0479">Metal-binding</keyword>
<protein>
    <recommendedName>
        <fullName evidence="6">BED-type domain-containing protein</fullName>
    </recommendedName>
</protein>
<dbReference type="InterPro" id="IPR003656">
    <property type="entry name" value="Znf_BED"/>
</dbReference>
<organism evidence="7 8">
    <name type="scientific">Trifolium pratense</name>
    <name type="common">Red clover</name>
    <dbReference type="NCBI Taxonomy" id="57577"/>
    <lineage>
        <taxon>Eukaryota</taxon>
        <taxon>Viridiplantae</taxon>
        <taxon>Streptophyta</taxon>
        <taxon>Embryophyta</taxon>
        <taxon>Tracheophyta</taxon>
        <taxon>Spermatophyta</taxon>
        <taxon>Magnoliopsida</taxon>
        <taxon>eudicotyledons</taxon>
        <taxon>Gunneridae</taxon>
        <taxon>Pentapetalae</taxon>
        <taxon>rosids</taxon>
        <taxon>fabids</taxon>
        <taxon>Fabales</taxon>
        <taxon>Fabaceae</taxon>
        <taxon>Papilionoideae</taxon>
        <taxon>50 kb inversion clade</taxon>
        <taxon>NPAAA clade</taxon>
        <taxon>Hologalegina</taxon>
        <taxon>IRL clade</taxon>
        <taxon>Trifolieae</taxon>
        <taxon>Trifolium</taxon>
    </lineage>
</organism>
<dbReference type="PANTHER" id="PTHR46951:SF2">
    <property type="entry name" value="BED-TYPE DOMAIN-CONTAINING PROTEIN"/>
    <property type="match status" value="1"/>
</dbReference>
<evidence type="ECO:0000313" key="7">
    <source>
        <dbReference type="EMBL" id="PNX95588.1"/>
    </source>
</evidence>
<dbReference type="AlphaFoldDB" id="A0A2K3MXQ3"/>
<evidence type="ECO:0000256" key="3">
    <source>
        <dbReference type="ARBA" id="ARBA00022833"/>
    </source>
</evidence>
<name>A0A2K3MXQ3_TRIPR</name>
<dbReference type="Proteomes" id="UP000236291">
    <property type="component" value="Unassembled WGS sequence"/>
</dbReference>
<comment type="caution">
    <text evidence="7">The sequence shown here is derived from an EMBL/GenBank/DDBJ whole genome shotgun (WGS) entry which is preliminary data.</text>
</comment>
<keyword evidence="2 4" id="KW-0863">Zinc-finger</keyword>
<dbReference type="GO" id="GO:0008270">
    <property type="term" value="F:zinc ion binding"/>
    <property type="evidence" value="ECO:0007669"/>
    <property type="project" value="UniProtKB-KW"/>
</dbReference>
<sequence length="215" mass="23508">MVSSETPSSQPPSLPQSQEASSAPSSVERNVRRKTDITWAHCTQIPNSKTLLCLYCNKVFGGGGIHRVKQHLAEIPGDTEICKDVPPEVRFLVKQNYDEHSKKRKASEAAEVSAAAKGGGLQQVGANTTPTTSKKGKNVRRIGTYFLPRTTPGAQPTLKSVIQSKEVVERCDIAIAKWFIDASLPFNAANSPYFQPAVVQPVNQCPLRFDVRSDF</sequence>
<evidence type="ECO:0000256" key="2">
    <source>
        <dbReference type="ARBA" id="ARBA00022771"/>
    </source>
</evidence>
<reference evidence="7 8" key="2">
    <citation type="journal article" date="2017" name="Front. Plant Sci.">
        <title>Gene Classification and Mining of Molecular Markers Useful in Red Clover (Trifolium pratense) Breeding.</title>
        <authorList>
            <person name="Istvanek J."/>
            <person name="Dluhosova J."/>
            <person name="Dluhos P."/>
            <person name="Patkova L."/>
            <person name="Nedelnik J."/>
            <person name="Repkova J."/>
        </authorList>
    </citation>
    <scope>NUCLEOTIDE SEQUENCE [LARGE SCALE GENOMIC DNA]</scope>
    <source>
        <strain evidence="8">cv. Tatra</strain>
        <tissue evidence="7">Young leaves</tissue>
    </source>
</reference>
<proteinExistence type="predicted"/>
<feature type="region of interest" description="Disordered" evidence="5">
    <location>
        <begin position="117"/>
        <end position="136"/>
    </location>
</feature>
<accession>A0A2K3MXQ3</accession>
<dbReference type="PANTHER" id="PTHR46951">
    <property type="entry name" value="BED-TYPE DOMAIN-CONTAINING PROTEIN"/>
    <property type="match status" value="1"/>
</dbReference>
<feature type="domain" description="BED-type" evidence="6">
    <location>
        <begin position="33"/>
        <end position="89"/>
    </location>
</feature>
<reference evidence="7 8" key="1">
    <citation type="journal article" date="2014" name="Am. J. Bot.">
        <title>Genome assembly and annotation for red clover (Trifolium pratense; Fabaceae).</title>
        <authorList>
            <person name="Istvanek J."/>
            <person name="Jaros M."/>
            <person name="Krenek A."/>
            <person name="Repkova J."/>
        </authorList>
    </citation>
    <scope>NUCLEOTIDE SEQUENCE [LARGE SCALE GENOMIC DNA]</scope>
    <source>
        <strain evidence="8">cv. Tatra</strain>
        <tissue evidence="7">Young leaves</tissue>
    </source>
</reference>
<gene>
    <name evidence="7" type="ORF">L195_g018781</name>
</gene>
<dbReference type="GO" id="GO:0003677">
    <property type="term" value="F:DNA binding"/>
    <property type="evidence" value="ECO:0007669"/>
    <property type="project" value="InterPro"/>
</dbReference>
<evidence type="ECO:0000256" key="4">
    <source>
        <dbReference type="PROSITE-ProRule" id="PRU00027"/>
    </source>
</evidence>
<feature type="compositionally biased region" description="Polar residues" evidence="5">
    <location>
        <begin position="124"/>
        <end position="133"/>
    </location>
</feature>
<feature type="region of interest" description="Disordered" evidence="5">
    <location>
        <begin position="1"/>
        <end position="30"/>
    </location>
</feature>
<evidence type="ECO:0000313" key="8">
    <source>
        <dbReference type="Proteomes" id="UP000236291"/>
    </source>
</evidence>
<evidence type="ECO:0000256" key="1">
    <source>
        <dbReference type="ARBA" id="ARBA00022723"/>
    </source>
</evidence>
<evidence type="ECO:0000259" key="6">
    <source>
        <dbReference type="PROSITE" id="PS50808"/>
    </source>
</evidence>
<dbReference type="STRING" id="57577.A0A2K3MXQ3"/>
<dbReference type="EMBL" id="ASHM01013627">
    <property type="protein sequence ID" value="PNX95588.1"/>
    <property type="molecule type" value="Genomic_DNA"/>
</dbReference>
<dbReference type="PROSITE" id="PS50808">
    <property type="entry name" value="ZF_BED"/>
    <property type="match status" value="1"/>
</dbReference>
<evidence type="ECO:0000256" key="5">
    <source>
        <dbReference type="SAM" id="MobiDB-lite"/>
    </source>
</evidence>